<dbReference type="Proteomes" id="UP000195331">
    <property type="component" value="Chromosome"/>
</dbReference>
<reference evidence="1 2" key="1">
    <citation type="submission" date="2017-04" db="EMBL/GenBank/DDBJ databases">
        <title>Whole Genome Sequence of 1,4-Dioxane Degrading Bacterium Mycobacterium dioxanotrophicus PH-06.</title>
        <authorList>
            <person name="He Y."/>
        </authorList>
    </citation>
    <scope>NUCLEOTIDE SEQUENCE [LARGE SCALE GENOMIC DNA]</scope>
    <source>
        <strain evidence="1 2">PH-06</strain>
    </source>
</reference>
<dbReference type="SUPFAM" id="SSF48452">
    <property type="entry name" value="TPR-like"/>
    <property type="match status" value="1"/>
</dbReference>
<name>A0A1Y0C127_9MYCO</name>
<organism evidence="1 2">
    <name type="scientific">Mycobacterium dioxanotrophicus</name>
    <dbReference type="NCBI Taxonomy" id="482462"/>
    <lineage>
        <taxon>Bacteria</taxon>
        <taxon>Bacillati</taxon>
        <taxon>Actinomycetota</taxon>
        <taxon>Actinomycetes</taxon>
        <taxon>Mycobacteriales</taxon>
        <taxon>Mycobacteriaceae</taxon>
        <taxon>Mycobacterium</taxon>
    </lineage>
</organism>
<evidence type="ECO:0000313" key="2">
    <source>
        <dbReference type="Proteomes" id="UP000195331"/>
    </source>
</evidence>
<dbReference type="AlphaFoldDB" id="A0A1Y0C127"/>
<keyword evidence="2" id="KW-1185">Reference proteome</keyword>
<evidence type="ECO:0000313" key="1">
    <source>
        <dbReference type="EMBL" id="ART68889.1"/>
    </source>
</evidence>
<gene>
    <name evidence="1" type="ORF">BTO20_10095</name>
</gene>
<accession>A0A1Y0C127</accession>
<dbReference type="EMBL" id="CP020809">
    <property type="protein sequence ID" value="ART68889.1"/>
    <property type="molecule type" value="Genomic_DNA"/>
</dbReference>
<dbReference type="KEGG" id="mdx:BTO20_10095"/>
<sequence>MSAEELERLGDEALCAGQLEKALDHYDTARHLIFETFDAELIQDAEFDLVCKVTDDLSRVGEKARDVWRKLQPPPKSAAERAGELRANVDEAMATGDLADASHAGFRLGETLEELNDREGAESAYRRAVVLARQVDAGDPELMLAAFSSLIHFLSPSEESVALAQEMVANLIDRREMYHPMRAADAAYHWAIAELKFAEVAQHRMDHAIDGVARQAIEMLDGICFHKGSQTLQRLVAGVLRSAGRDSEADQWQADADKYEDWEWFMEQEIPGHVHLWDIRIDLPTHGREDE</sequence>
<proteinExistence type="predicted"/>
<protein>
    <submittedName>
        <fullName evidence="1">Uncharacterized protein</fullName>
    </submittedName>
</protein>
<dbReference type="InterPro" id="IPR011990">
    <property type="entry name" value="TPR-like_helical_dom_sf"/>
</dbReference>